<dbReference type="GO" id="GO:0006355">
    <property type="term" value="P:regulation of DNA-templated transcription"/>
    <property type="evidence" value="ECO:0007669"/>
    <property type="project" value="InterPro"/>
</dbReference>
<dbReference type="SUPFAM" id="SSF55785">
    <property type="entry name" value="PYP-like sensor domain (PAS domain)"/>
    <property type="match status" value="1"/>
</dbReference>
<dbReference type="PROSITE" id="PS50109">
    <property type="entry name" value="HIS_KIN"/>
    <property type="match status" value="1"/>
</dbReference>
<keyword evidence="7" id="KW-0902">Two-component regulatory system</keyword>
<name>A0A1E3XGN9_9BACT</name>
<evidence type="ECO:0000313" key="14">
    <source>
        <dbReference type="Proteomes" id="UP000094056"/>
    </source>
</evidence>
<dbReference type="GO" id="GO:0000155">
    <property type="term" value="F:phosphorelay sensor kinase activity"/>
    <property type="evidence" value="ECO:0007669"/>
    <property type="project" value="InterPro"/>
</dbReference>
<dbReference type="CDD" id="cd16917">
    <property type="entry name" value="HATPase_UhpB-NarQ-NarX-like"/>
    <property type="match status" value="1"/>
</dbReference>
<dbReference type="InterPro" id="IPR000700">
    <property type="entry name" value="PAS-assoc_C"/>
</dbReference>
<keyword evidence="8" id="KW-1133">Transmembrane helix</keyword>
<dbReference type="EMBL" id="MAYW01000001">
    <property type="protein sequence ID" value="ODS34803.1"/>
    <property type="molecule type" value="Genomic_DNA"/>
</dbReference>
<dbReference type="SUPFAM" id="SSF55874">
    <property type="entry name" value="ATPase domain of HSP90 chaperone/DNA topoisomerase II/histidine kinase"/>
    <property type="match status" value="1"/>
</dbReference>
<sequence>MRITIGRKLSIGFIIILIVMIVMGVSSYISLNKIKRSTDTIAQYAQEMKEVSKLRFPLIEALIVNDYLVSGEVGKKGHFEEVSRVVGEVMHDAKSFPFSEEEKKLLMEIDKYFGVVKNKSHEILKFADFTKKEFTDLRSNKVIEEIDTAAAIVVDNIEGLDELVRRNLIQEIKRSERIKLSGNVTIIITSFTAVVVGIIAWFILTRSITTPIHSLISTTKIMARGDLIQRADVRSSDEIGDLANSFNNMAENLQKTTVSRDYVENIVKTIADALIIVDLDGKIRTINPVTVKLLGYKEDELIGLPVSTIFAQEELQFKRKGIADLVEKDSFNNVEKSFLAKDGTEIPVLFSAKVMRYNEGKIREIVCVALDITERKQAEERFISYQEQLQSLASELSLTEERERRRIASDLHDSIGQALIVTKMKLEELREMKISAAVDRLLDDIYKLLEKTIQDTRSLTFELSPPVLYELGFEPAVEWLIEQIQEQHGIVIDFMSDGRFKPLNDDIRVLLFKAIRELLVNVVKHADAQNVKIFIKRDGNNIWIEVEDDGIGSDTAEFNFSVSRSGGFGLFNMRERLEHLGGHFEVKSEPGHGTQVTLVAPLKCKEETIT</sequence>
<dbReference type="SMART" id="SM00304">
    <property type="entry name" value="HAMP"/>
    <property type="match status" value="1"/>
</dbReference>
<protein>
    <recommendedName>
        <fullName evidence="3">histidine kinase</fullName>
        <ecNumber evidence="3">2.7.13.3</ecNumber>
    </recommendedName>
</protein>
<dbReference type="PROSITE" id="PS50885">
    <property type="entry name" value="HAMP"/>
    <property type="match status" value="1"/>
</dbReference>
<keyword evidence="8" id="KW-0812">Transmembrane</keyword>
<dbReference type="Pfam" id="PF00989">
    <property type="entry name" value="PAS"/>
    <property type="match status" value="1"/>
</dbReference>
<dbReference type="SMART" id="SM00091">
    <property type="entry name" value="PAS"/>
    <property type="match status" value="1"/>
</dbReference>
<keyword evidence="5" id="KW-0808">Transferase</keyword>
<dbReference type="Gene3D" id="1.20.5.1930">
    <property type="match status" value="1"/>
</dbReference>
<feature type="domain" description="Histidine kinase" evidence="9">
    <location>
        <begin position="511"/>
        <end position="604"/>
    </location>
</feature>
<evidence type="ECO:0000256" key="4">
    <source>
        <dbReference type="ARBA" id="ARBA00022553"/>
    </source>
</evidence>
<dbReference type="AlphaFoldDB" id="A0A1E3XGN9"/>
<dbReference type="InterPro" id="IPR011712">
    <property type="entry name" value="Sig_transdc_His_kin_sub3_dim/P"/>
</dbReference>
<evidence type="ECO:0000256" key="5">
    <source>
        <dbReference type="ARBA" id="ARBA00022679"/>
    </source>
</evidence>
<dbReference type="PATRIC" id="fig|1872076.5.peg.71"/>
<dbReference type="InterPro" id="IPR050482">
    <property type="entry name" value="Sensor_HK_TwoCompSys"/>
</dbReference>
<dbReference type="CDD" id="cd00130">
    <property type="entry name" value="PAS"/>
    <property type="match status" value="1"/>
</dbReference>
<organism evidence="13 14">
    <name type="scientific">Candidatus Scalindua rubra</name>
    <dbReference type="NCBI Taxonomy" id="1872076"/>
    <lineage>
        <taxon>Bacteria</taxon>
        <taxon>Pseudomonadati</taxon>
        <taxon>Planctomycetota</taxon>
        <taxon>Candidatus Brocadiia</taxon>
        <taxon>Candidatus Brocadiales</taxon>
        <taxon>Candidatus Scalinduaceae</taxon>
        <taxon>Candidatus Scalindua</taxon>
    </lineage>
</organism>
<dbReference type="InterPro" id="IPR024478">
    <property type="entry name" value="HlyB_4HB_MCP"/>
</dbReference>
<dbReference type="Pfam" id="PF00672">
    <property type="entry name" value="HAMP"/>
    <property type="match status" value="1"/>
</dbReference>
<evidence type="ECO:0000256" key="2">
    <source>
        <dbReference type="ARBA" id="ARBA00004370"/>
    </source>
</evidence>
<dbReference type="Proteomes" id="UP000094056">
    <property type="component" value="Unassembled WGS sequence"/>
</dbReference>
<comment type="subcellular location">
    <subcellularLocation>
        <location evidence="2">Membrane</location>
    </subcellularLocation>
</comment>
<dbReference type="CDD" id="cd06225">
    <property type="entry name" value="HAMP"/>
    <property type="match status" value="1"/>
</dbReference>
<dbReference type="PROSITE" id="PS50112">
    <property type="entry name" value="PAS"/>
    <property type="match status" value="1"/>
</dbReference>
<dbReference type="InterPro" id="IPR000014">
    <property type="entry name" value="PAS"/>
</dbReference>
<evidence type="ECO:0000259" key="12">
    <source>
        <dbReference type="PROSITE" id="PS50885"/>
    </source>
</evidence>
<dbReference type="Pfam" id="PF12729">
    <property type="entry name" value="4HB_MCP_1"/>
    <property type="match status" value="1"/>
</dbReference>
<dbReference type="SMART" id="SM00086">
    <property type="entry name" value="PAC"/>
    <property type="match status" value="1"/>
</dbReference>
<feature type="transmembrane region" description="Helical" evidence="8">
    <location>
        <begin position="12"/>
        <end position="31"/>
    </location>
</feature>
<feature type="domain" description="PAC" evidence="11">
    <location>
        <begin position="332"/>
        <end position="384"/>
    </location>
</feature>
<evidence type="ECO:0000256" key="1">
    <source>
        <dbReference type="ARBA" id="ARBA00000085"/>
    </source>
</evidence>
<dbReference type="InterPro" id="IPR003660">
    <property type="entry name" value="HAMP_dom"/>
</dbReference>
<evidence type="ECO:0000259" key="11">
    <source>
        <dbReference type="PROSITE" id="PS50113"/>
    </source>
</evidence>
<dbReference type="GO" id="GO:0016020">
    <property type="term" value="C:membrane"/>
    <property type="evidence" value="ECO:0007669"/>
    <property type="project" value="UniProtKB-SubCell"/>
</dbReference>
<dbReference type="PROSITE" id="PS50113">
    <property type="entry name" value="PAC"/>
    <property type="match status" value="1"/>
</dbReference>
<dbReference type="InterPro" id="IPR001610">
    <property type="entry name" value="PAC"/>
</dbReference>
<proteinExistence type="predicted"/>
<feature type="transmembrane region" description="Helical" evidence="8">
    <location>
        <begin position="180"/>
        <end position="204"/>
    </location>
</feature>
<dbReference type="Pfam" id="PF07730">
    <property type="entry name" value="HisKA_3"/>
    <property type="match status" value="1"/>
</dbReference>
<keyword evidence="8" id="KW-0472">Membrane</keyword>
<dbReference type="SMART" id="SM00387">
    <property type="entry name" value="HATPase_c"/>
    <property type="match status" value="1"/>
</dbReference>
<evidence type="ECO:0000259" key="9">
    <source>
        <dbReference type="PROSITE" id="PS50109"/>
    </source>
</evidence>
<dbReference type="NCBIfam" id="TIGR00229">
    <property type="entry name" value="sensory_box"/>
    <property type="match status" value="1"/>
</dbReference>
<gene>
    <name evidence="13" type="ORF">SCARUB_00063</name>
</gene>
<comment type="caution">
    <text evidence="13">The sequence shown here is derived from an EMBL/GenBank/DDBJ whole genome shotgun (WGS) entry which is preliminary data.</text>
</comment>
<dbReference type="InterPro" id="IPR036890">
    <property type="entry name" value="HATPase_C_sf"/>
</dbReference>
<dbReference type="InterPro" id="IPR005467">
    <property type="entry name" value="His_kinase_dom"/>
</dbReference>
<dbReference type="InterPro" id="IPR003594">
    <property type="entry name" value="HATPase_dom"/>
</dbReference>
<dbReference type="Gene3D" id="6.10.340.10">
    <property type="match status" value="1"/>
</dbReference>
<dbReference type="GO" id="GO:0046983">
    <property type="term" value="F:protein dimerization activity"/>
    <property type="evidence" value="ECO:0007669"/>
    <property type="project" value="InterPro"/>
</dbReference>
<dbReference type="InterPro" id="IPR035965">
    <property type="entry name" value="PAS-like_dom_sf"/>
</dbReference>
<accession>A0A1E3XGN9</accession>
<keyword evidence="6" id="KW-0418">Kinase</keyword>
<reference evidence="13 14" key="1">
    <citation type="submission" date="2016-07" db="EMBL/GenBank/DDBJ databases">
        <title>Draft genome of Scalindua rubra, obtained from a brine-seawater interface in the Red Sea, sheds light on salt adaptation in anammox bacteria.</title>
        <authorList>
            <person name="Speth D.R."/>
            <person name="Lagkouvardos I."/>
            <person name="Wang Y."/>
            <person name="Qian P.-Y."/>
            <person name="Dutilh B.E."/>
            <person name="Jetten M.S."/>
        </authorList>
    </citation>
    <scope>NUCLEOTIDE SEQUENCE [LARGE SCALE GENOMIC DNA]</scope>
    <source>
        <strain evidence="13">BSI-1</strain>
    </source>
</reference>
<comment type="catalytic activity">
    <reaction evidence="1">
        <text>ATP + protein L-histidine = ADP + protein N-phospho-L-histidine.</text>
        <dbReference type="EC" id="2.7.13.3"/>
    </reaction>
</comment>
<evidence type="ECO:0000256" key="3">
    <source>
        <dbReference type="ARBA" id="ARBA00012438"/>
    </source>
</evidence>
<evidence type="ECO:0000259" key="10">
    <source>
        <dbReference type="PROSITE" id="PS50112"/>
    </source>
</evidence>
<dbReference type="PANTHER" id="PTHR24421">
    <property type="entry name" value="NITRATE/NITRITE SENSOR PROTEIN NARX-RELATED"/>
    <property type="match status" value="1"/>
</dbReference>
<dbReference type="InterPro" id="IPR013767">
    <property type="entry name" value="PAS_fold"/>
</dbReference>
<feature type="domain" description="PAS" evidence="10">
    <location>
        <begin position="259"/>
        <end position="329"/>
    </location>
</feature>
<evidence type="ECO:0000256" key="6">
    <source>
        <dbReference type="ARBA" id="ARBA00022777"/>
    </source>
</evidence>
<dbReference type="Gene3D" id="3.30.450.20">
    <property type="entry name" value="PAS domain"/>
    <property type="match status" value="1"/>
</dbReference>
<dbReference type="EC" id="2.7.13.3" evidence="3"/>
<feature type="domain" description="HAMP" evidence="12">
    <location>
        <begin position="206"/>
        <end position="258"/>
    </location>
</feature>
<dbReference type="Pfam" id="PF02518">
    <property type="entry name" value="HATPase_c"/>
    <property type="match status" value="1"/>
</dbReference>
<evidence type="ECO:0000313" key="13">
    <source>
        <dbReference type="EMBL" id="ODS34803.1"/>
    </source>
</evidence>
<dbReference type="PANTHER" id="PTHR24421:SF58">
    <property type="entry name" value="SIGNAL TRANSDUCTION HISTIDINE-PROTEIN KINASE_PHOSPHATASE UHPB"/>
    <property type="match status" value="1"/>
</dbReference>
<evidence type="ECO:0000256" key="8">
    <source>
        <dbReference type="SAM" id="Phobius"/>
    </source>
</evidence>
<evidence type="ECO:0000256" key="7">
    <source>
        <dbReference type="ARBA" id="ARBA00023012"/>
    </source>
</evidence>
<dbReference type="SUPFAM" id="SSF158472">
    <property type="entry name" value="HAMP domain-like"/>
    <property type="match status" value="1"/>
</dbReference>
<keyword evidence="4" id="KW-0597">Phosphoprotein</keyword>
<dbReference type="Gene3D" id="3.30.565.10">
    <property type="entry name" value="Histidine kinase-like ATPase, C-terminal domain"/>
    <property type="match status" value="1"/>
</dbReference>